<keyword evidence="2" id="KW-0812">Transmembrane</keyword>
<evidence type="ECO:0000256" key="2">
    <source>
        <dbReference type="SAM" id="Phobius"/>
    </source>
</evidence>
<feature type="transmembrane region" description="Helical" evidence="2">
    <location>
        <begin position="49"/>
        <end position="67"/>
    </location>
</feature>
<dbReference type="EMBL" id="DRTH01000055">
    <property type="protein sequence ID" value="HHF08336.1"/>
    <property type="molecule type" value="Genomic_DNA"/>
</dbReference>
<dbReference type="PANTHER" id="PTHR30576">
    <property type="entry name" value="COLANIC BIOSYNTHESIS UDP-GLUCOSE LIPID CARRIER TRANSFERASE"/>
    <property type="match status" value="1"/>
</dbReference>
<proteinExistence type="inferred from homology"/>
<keyword evidence="4" id="KW-0808">Transferase</keyword>
<name>A0A7C5DWG1_9BACT</name>
<evidence type="ECO:0000256" key="1">
    <source>
        <dbReference type="ARBA" id="ARBA00006464"/>
    </source>
</evidence>
<dbReference type="Pfam" id="PF02397">
    <property type="entry name" value="Bac_transf"/>
    <property type="match status" value="1"/>
</dbReference>
<dbReference type="GO" id="GO:0016780">
    <property type="term" value="F:phosphotransferase activity, for other substituted phosphate groups"/>
    <property type="evidence" value="ECO:0007669"/>
    <property type="project" value="TreeGrafter"/>
</dbReference>
<reference evidence="4" key="1">
    <citation type="journal article" date="2020" name="mSystems">
        <title>Genome- and Community-Level Interaction Insights into Carbon Utilization and Element Cycling Functions of Hydrothermarchaeota in Hydrothermal Sediment.</title>
        <authorList>
            <person name="Zhou Z."/>
            <person name="Liu Y."/>
            <person name="Xu W."/>
            <person name="Pan J."/>
            <person name="Luo Z.H."/>
            <person name="Li M."/>
        </authorList>
    </citation>
    <scope>NUCLEOTIDE SEQUENCE [LARGE SCALE GENOMIC DNA]</scope>
    <source>
        <strain evidence="4">HyVt-80</strain>
    </source>
</reference>
<sequence>MLVVDWLLSLMLLPIGWRSFLIGGIVSSIIAIVMRGYEYNVLIDRSKRIVSLVGSVFLLIFVCLLSYNSIIILPAITAVVFRFLFSNLLAKYTPKHREFIEPSDFLCDKISPKNYDKVKRVLDLFAGIILFIIALPIMMLLALIIFLISGGPIIITQKRIGLSGKIFNMYKFRTYTNGDHNKKVTPIGKIIRPLRLDELPQIYNVLKGEMSIVGPRPELMEFHNMAKKHIPNYTCRLKVRPGITGWAQINYKYTTTLDEYKVKTAYDLFYVKNRSFILDLKCVLKTPFTLLEEFFEALKKHIKL</sequence>
<feature type="transmembrane region" description="Helical" evidence="2">
    <location>
        <begin position="73"/>
        <end position="90"/>
    </location>
</feature>
<comment type="caution">
    <text evidence="4">The sequence shown here is derived from an EMBL/GenBank/DDBJ whole genome shotgun (WGS) entry which is preliminary data.</text>
</comment>
<gene>
    <name evidence="4" type="ORF">ENL26_01000</name>
</gene>
<feature type="transmembrane region" description="Helical" evidence="2">
    <location>
        <begin position="121"/>
        <end position="148"/>
    </location>
</feature>
<evidence type="ECO:0000259" key="3">
    <source>
        <dbReference type="Pfam" id="PF02397"/>
    </source>
</evidence>
<dbReference type="Proteomes" id="UP000886129">
    <property type="component" value="Unassembled WGS sequence"/>
</dbReference>
<keyword evidence="2" id="KW-1133">Transmembrane helix</keyword>
<protein>
    <submittedName>
        <fullName evidence="4">Sugar transferase</fullName>
    </submittedName>
</protein>
<feature type="transmembrane region" description="Helical" evidence="2">
    <location>
        <begin position="15"/>
        <end position="37"/>
    </location>
</feature>
<dbReference type="PANTHER" id="PTHR30576:SF0">
    <property type="entry name" value="UNDECAPRENYL-PHOSPHATE N-ACETYLGALACTOSAMINYL 1-PHOSPHATE TRANSFERASE-RELATED"/>
    <property type="match status" value="1"/>
</dbReference>
<organism evidence="4">
    <name type="scientific">Kosmotoga arenicorallina</name>
    <dbReference type="NCBI Taxonomy" id="688066"/>
    <lineage>
        <taxon>Bacteria</taxon>
        <taxon>Thermotogati</taxon>
        <taxon>Thermotogota</taxon>
        <taxon>Thermotogae</taxon>
        <taxon>Kosmotogales</taxon>
        <taxon>Kosmotogaceae</taxon>
        <taxon>Kosmotoga</taxon>
    </lineage>
</organism>
<feature type="domain" description="Bacterial sugar transferase" evidence="3">
    <location>
        <begin position="119"/>
        <end position="291"/>
    </location>
</feature>
<dbReference type="AlphaFoldDB" id="A0A7C5DWG1"/>
<comment type="similarity">
    <text evidence="1">Belongs to the bacterial sugar transferase family.</text>
</comment>
<evidence type="ECO:0000313" key="4">
    <source>
        <dbReference type="EMBL" id="HHF08336.1"/>
    </source>
</evidence>
<accession>A0A7C5DWG1</accession>
<dbReference type="InterPro" id="IPR003362">
    <property type="entry name" value="Bact_transf"/>
</dbReference>
<keyword evidence="2" id="KW-0472">Membrane</keyword>